<name>A0A251QAM4_PRUPE</name>
<reference evidence="1 2" key="1">
    <citation type="journal article" date="2013" name="Nat. Genet.">
        <title>The high-quality draft genome of peach (Prunus persica) identifies unique patterns of genetic diversity, domestication and genome evolution.</title>
        <authorList>
            <consortium name="International Peach Genome Initiative"/>
            <person name="Verde I."/>
            <person name="Abbott A.G."/>
            <person name="Scalabrin S."/>
            <person name="Jung S."/>
            <person name="Shu S."/>
            <person name="Marroni F."/>
            <person name="Zhebentyayeva T."/>
            <person name="Dettori M.T."/>
            <person name="Grimwood J."/>
            <person name="Cattonaro F."/>
            <person name="Zuccolo A."/>
            <person name="Rossini L."/>
            <person name="Jenkins J."/>
            <person name="Vendramin E."/>
            <person name="Meisel L.A."/>
            <person name="Decroocq V."/>
            <person name="Sosinski B."/>
            <person name="Prochnik S."/>
            <person name="Mitros T."/>
            <person name="Policriti A."/>
            <person name="Cipriani G."/>
            <person name="Dondini L."/>
            <person name="Ficklin S."/>
            <person name="Goodstein D.M."/>
            <person name="Xuan P."/>
            <person name="Del Fabbro C."/>
            <person name="Aramini V."/>
            <person name="Copetti D."/>
            <person name="Gonzalez S."/>
            <person name="Horner D.S."/>
            <person name="Falchi R."/>
            <person name="Lucas S."/>
            <person name="Mica E."/>
            <person name="Maldonado J."/>
            <person name="Lazzari B."/>
            <person name="Bielenberg D."/>
            <person name="Pirona R."/>
            <person name="Miculan M."/>
            <person name="Barakat A."/>
            <person name="Testolin R."/>
            <person name="Stella A."/>
            <person name="Tartarini S."/>
            <person name="Tonutti P."/>
            <person name="Arus P."/>
            <person name="Orellana A."/>
            <person name="Wells C."/>
            <person name="Main D."/>
            <person name="Vizzotto G."/>
            <person name="Silva H."/>
            <person name="Salamini F."/>
            <person name="Schmutz J."/>
            <person name="Morgante M."/>
            <person name="Rokhsar D.S."/>
        </authorList>
    </citation>
    <scope>NUCLEOTIDE SEQUENCE [LARGE SCALE GENOMIC DNA]</scope>
    <source>
        <strain evidence="2">cv. Nemared</strain>
    </source>
</reference>
<evidence type="ECO:0000313" key="2">
    <source>
        <dbReference type="Proteomes" id="UP000006882"/>
    </source>
</evidence>
<accession>A0A251QAM4</accession>
<dbReference type="EMBL" id="CM007652">
    <property type="protein sequence ID" value="ONI20868.1"/>
    <property type="molecule type" value="Genomic_DNA"/>
</dbReference>
<dbReference type="Proteomes" id="UP000006882">
    <property type="component" value="Chromosome G2"/>
</dbReference>
<evidence type="ECO:0000313" key="1">
    <source>
        <dbReference type="EMBL" id="ONI20868.1"/>
    </source>
</evidence>
<dbReference type="AlphaFoldDB" id="A0A251QAM4"/>
<protein>
    <submittedName>
        <fullName evidence="1">Uncharacterized protein</fullName>
    </submittedName>
</protein>
<proteinExistence type="predicted"/>
<gene>
    <name evidence="1" type="ORF">PRUPE_2G037900</name>
</gene>
<keyword evidence="2" id="KW-1185">Reference proteome</keyword>
<dbReference type="Gramene" id="ONI20868">
    <property type="protein sequence ID" value="ONI20868"/>
    <property type="gene ID" value="PRUPE_2G037900"/>
</dbReference>
<sequence length="97" mass="11574">MNDNWAVWLDRDRRFFDDLKGEGMWMRVHFFGTSLDSVSLDFRKFSFFGVYINGLEKLSHVWRSKKLVYATMHDFRVEANSLAFLCSLLIKPSRFIL</sequence>
<organism evidence="1 2">
    <name type="scientific">Prunus persica</name>
    <name type="common">Peach</name>
    <name type="synonym">Amygdalus persica</name>
    <dbReference type="NCBI Taxonomy" id="3760"/>
    <lineage>
        <taxon>Eukaryota</taxon>
        <taxon>Viridiplantae</taxon>
        <taxon>Streptophyta</taxon>
        <taxon>Embryophyta</taxon>
        <taxon>Tracheophyta</taxon>
        <taxon>Spermatophyta</taxon>
        <taxon>Magnoliopsida</taxon>
        <taxon>eudicotyledons</taxon>
        <taxon>Gunneridae</taxon>
        <taxon>Pentapetalae</taxon>
        <taxon>rosids</taxon>
        <taxon>fabids</taxon>
        <taxon>Rosales</taxon>
        <taxon>Rosaceae</taxon>
        <taxon>Amygdaloideae</taxon>
        <taxon>Amygdaleae</taxon>
        <taxon>Prunus</taxon>
    </lineage>
</organism>